<accession>A0ABS2TVI2</accession>
<dbReference type="Pfam" id="PF05988">
    <property type="entry name" value="DUF899"/>
    <property type="match status" value="1"/>
</dbReference>
<sequence length="257" mass="29582">MSDPEVVTEEQWLRARRELLEREKELTRQRDEVAAARRRMPMVEITKEYVFDGPGGRATLGDLFEGRDQLLIYHFMFEPGDDEGCPSCSFWTDNVGDLRHLHARDTSFALVSRAPLDTLERYKRRMGWTVPWYSSHGSDFNYDFHVALDASVAPVEYNYRDYAQLVAKSPSWEGWAGEQPGMSAFLRKGGRIFHTYSSYGRGIDLLNGTYNWLDLTARGRQESWEQPARESNVPAMSWLRRHDAYEPAELGGTAGSR</sequence>
<reference evidence="1 2" key="1">
    <citation type="submission" date="2021-01" db="EMBL/GenBank/DDBJ databases">
        <title>Streptomyces acididurans sp. nov., isolated from a peat swamp forest soil.</title>
        <authorList>
            <person name="Chantavorakit T."/>
            <person name="Duangmal K."/>
        </authorList>
    </citation>
    <scope>NUCLEOTIDE SEQUENCE [LARGE SCALE GENOMIC DNA]</scope>
    <source>
        <strain evidence="1 2">KK5PA1</strain>
    </source>
</reference>
<dbReference type="RefSeq" id="WP_205359201.1">
    <property type="nucleotide sequence ID" value="NZ_JADKYB010000012.1"/>
</dbReference>
<proteinExistence type="predicted"/>
<dbReference type="InterPro" id="IPR010296">
    <property type="entry name" value="DUF899_thioredox"/>
</dbReference>
<name>A0ABS2TVI2_9ACTN</name>
<keyword evidence="2" id="KW-1185">Reference proteome</keyword>
<evidence type="ECO:0000313" key="2">
    <source>
        <dbReference type="Proteomes" id="UP000749040"/>
    </source>
</evidence>
<organism evidence="1 2">
    <name type="scientific">Actinacidiphila acididurans</name>
    <dbReference type="NCBI Taxonomy" id="2784346"/>
    <lineage>
        <taxon>Bacteria</taxon>
        <taxon>Bacillati</taxon>
        <taxon>Actinomycetota</taxon>
        <taxon>Actinomycetes</taxon>
        <taxon>Kitasatosporales</taxon>
        <taxon>Streptomycetaceae</taxon>
        <taxon>Actinacidiphila</taxon>
    </lineage>
</organism>
<dbReference type="Proteomes" id="UP000749040">
    <property type="component" value="Unassembled WGS sequence"/>
</dbReference>
<dbReference type="EMBL" id="JADKYB010000012">
    <property type="protein sequence ID" value="MBM9507345.1"/>
    <property type="molecule type" value="Genomic_DNA"/>
</dbReference>
<evidence type="ECO:0000313" key="1">
    <source>
        <dbReference type="EMBL" id="MBM9507345.1"/>
    </source>
</evidence>
<comment type="caution">
    <text evidence="1">The sequence shown here is derived from an EMBL/GenBank/DDBJ whole genome shotgun (WGS) entry which is preliminary data.</text>
</comment>
<gene>
    <name evidence="1" type="ORF">ITX44_22965</name>
</gene>
<protein>
    <submittedName>
        <fullName evidence="1">DUF899 domain-containing protein</fullName>
    </submittedName>
</protein>